<evidence type="ECO:0000313" key="3">
    <source>
        <dbReference type="Proteomes" id="UP001153712"/>
    </source>
</evidence>
<organism evidence="2 3">
    <name type="scientific">Phyllotreta striolata</name>
    <name type="common">Striped flea beetle</name>
    <name type="synonym">Crioceris striolata</name>
    <dbReference type="NCBI Taxonomy" id="444603"/>
    <lineage>
        <taxon>Eukaryota</taxon>
        <taxon>Metazoa</taxon>
        <taxon>Ecdysozoa</taxon>
        <taxon>Arthropoda</taxon>
        <taxon>Hexapoda</taxon>
        <taxon>Insecta</taxon>
        <taxon>Pterygota</taxon>
        <taxon>Neoptera</taxon>
        <taxon>Endopterygota</taxon>
        <taxon>Coleoptera</taxon>
        <taxon>Polyphaga</taxon>
        <taxon>Cucujiformia</taxon>
        <taxon>Chrysomeloidea</taxon>
        <taxon>Chrysomelidae</taxon>
        <taxon>Galerucinae</taxon>
        <taxon>Alticini</taxon>
        <taxon>Phyllotreta</taxon>
    </lineage>
</organism>
<keyword evidence="3" id="KW-1185">Reference proteome</keyword>
<evidence type="ECO:0000259" key="1">
    <source>
        <dbReference type="PROSITE" id="PS50206"/>
    </source>
</evidence>
<feature type="domain" description="Rhodanese" evidence="1">
    <location>
        <begin position="56"/>
        <end position="150"/>
    </location>
</feature>
<dbReference type="PANTHER" id="PTHR44086:SF10">
    <property type="entry name" value="THIOSULFATE SULFURTRANSFERASE_RHODANESE-LIKE DOMAIN-CONTAINING PROTEIN 3"/>
    <property type="match status" value="1"/>
</dbReference>
<sequence>KFVANNKQRKVQVLPRPRAAFRRRYWCESRIGYFEFRIRANMSGTVNYEEVKAAVSDPTVLIIDVRGPEEVQSTGKIGNSINIPVADVAEALKDGESFREKYGRAIPSHEDAIIFHCLKGGRAQKASDAALALGFKNSKYYPGSYSEWSSKN</sequence>
<dbReference type="SMART" id="SM00450">
    <property type="entry name" value="RHOD"/>
    <property type="match status" value="1"/>
</dbReference>
<dbReference type="PROSITE" id="PS50206">
    <property type="entry name" value="RHODANESE_3"/>
    <property type="match status" value="1"/>
</dbReference>
<dbReference type="InterPro" id="IPR036873">
    <property type="entry name" value="Rhodanese-like_dom_sf"/>
</dbReference>
<dbReference type="PANTHER" id="PTHR44086">
    <property type="entry name" value="THIOSULFATE SULFURTRANSFERASE RDL2, MITOCHONDRIAL-RELATED"/>
    <property type="match status" value="1"/>
</dbReference>
<proteinExistence type="predicted"/>
<evidence type="ECO:0000313" key="2">
    <source>
        <dbReference type="EMBL" id="CAG9861404.1"/>
    </source>
</evidence>
<dbReference type="OrthoDB" id="566238at2759"/>
<gene>
    <name evidence="2" type="ORF">PHYEVI_LOCUS7744</name>
</gene>
<protein>
    <recommendedName>
        <fullName evidence="1">Rhodanese domain-containing protein</fullName>
    </recommendedName>
</protein>
<feature type="non-terminal residue" evidence="2">
    <location>
        <position position="1"/>
    </location>
</feature>
<accession>A0A9N9XQU4</accession>
<dbReference type="Gene3D" id="3.40.250.10">
    <property type="entry name" value="Rhodanese-like domain"/>
    <property type="match status" value="1"/>
</dbReference>
<dbReference type="SUPFAM" id="SSF52821">
    <property type="entry name" value="Rhodanese/Cell cycle control phosphatase"/>
    <property type="match status" value="1"/>
</dbReference>
<dbReference type="InterPro" id="IPR001763">
    <property type="entry name" value="Rhodanese-like_dom"/>
</dbReference>
<dbReference type="Pfam" id="PF00581">
    <property type="entry name" value="Rhodanese"/>
    <property type="match status" value="1"/>
</dbReference>
<dbReference type="AlphaFoldDB" id="A0A9N9XQU4"/>
<dbReference type="Proteomes" id="UP001153712">
    <property type="component" value="Chromosome 4"/>
</dbReference>
<dbReference type="EMBL" id="OU900097">
    <property type="protein sequence ID" value="CAG9861404.1"/>
    <property type="molecule type" value="Genomic_DNA"/>
</dbReference>
<reference evidence="2" key="1">
    <citation type="submission" date="2022-01" db="EMBL/GenBank/DDBJ databases">
        <authorList>
            <person name="King R."/>
        </authorList>
    </citation>
    <scope>NUCLEOTIDE SEQUENCE</scope>
</reference>
<name>A0A9N9XQU4_PHYSR</name>